<dbReference type="AlphaFoldDB" id="G8UMB3"/>
<sequence>MKNYRSFNLIAIILFVLSIFGCSDKKENIPVSVTLSANKTTIKANGKDSLTFTVKVDGKETVEGVVIVPSSSTSTEGLNQFNFATSKTGTYSFYALYDGQKSNEITVTATQVVIKLITDKANLKPNGTDIIRFTVKADDEDVTSLAVITLKGENETKLESHSFSTEKSGIYTFYATYNGEQSEKITIRSATEAVTLTLSKSEIKANGSEETVFTVFADGKDVTGKAVIMQKGSLDTVYDGKTFKTTEPETYTFYAVYDNVKSNEVSLKATYVPLSFIKQFCIIQFASAACNTCPIMTQAINDVRKQRPNRIVPIVLHVQNRCINYETLYGVLGKTADMLCPSWPSSLVDLNQKVNIYPTSTPQKLISAIDYMNAFCPSQTGIAMESKVTDGTIQFTANILTNKTDRYHFYAFVVEDGIVYGQMITHEEVDLNYVHNHVATYKLSDDDPRTGIDWGEIRTGKKASRTFTIDTKPIKLKRTVNLNNCRIVAYTLRTVNGVHCIDNVTSCPVNGTVDYKLNESSHIYLK</sequence>
<keyword evidence="2" id="KW-1185">Reference proteome</keyword>
<dbReference type="RefSeq" id="WP_014225836.1">
    <property type="nucleotide sequence ID" value="NC_016610.1"/>
</dbReference>
<dbReference type="PROSITE" id="PS51257">
    <property type="entry name" value="PROKAR_LIPOPROTEIN"/>
    <property type="match status" value="1"/>
</dbReference>
<dbReference type="PATRIC" id="fig|203275.8.peg.2315"/>
<protein>
    <submittedName>
        <fullName evidence="1">Putative lipoprotein</fullName>
    </submittedName>
</protein>
<dbReference type="Proteomes" id="UP000005436">
    <property type="component" value="Chromosome"/>
</dbReference>
<gene>
    <name evidence="1" type="ordered locus">BFO_2709</name>
</gene>
<name>G8UMB3_TANFA</name>
<dbReference type="HOGENOM" id="CLU_517702_0_0_10"/>
<accession>G8UMB3</accession>
<dbReference type="KEGG" id="tfo:BFO_2709"/>
<keyword evidence="1" id="KW-0449">Lipoprotein</keyword>
<reference evidence="2" key="1">
    <citation type="submission" date="2011-12" db="EMBL/GenBank/DDBJ databases">
        <title>Complete sequence of Tannerella forsythia ATCC 43037.</title>
        <authorList>
            <person name="Dewhirst F."/>
            <person name="Tanner A."/>
            <person name="Izard J."/>
            <person name="Brinkac L."/>
            <person name="Durkin A.S."/>
            <person name="Hostetler J."/>
            <person name="Shetty J."/>
            <person name="Torralba M."/>
            <person name="Gill S."/>
            <person name="Nelson K."/>
        </authorList>
    </citation>
    <scope>NUCLEOTIDE SEQUENCE [LARGE SCALE GENOMIC DNA]</scope>
    <source>
        <strain evidence="2">ATCC 43037 / JCM 10827 / CCUG 33226 / KCTC 5666 / FDC 338</strain>
    </source>
</reference>
<dbReference type="Pfam" id="PF11551">
    <property type="entry name" value="Omp28"/>
    <property type="match status" value="1"/>
</dbReference>
<dbReference type="InterPro" id="IPR021615">
    <property type="entry name" value="Omp28"/>
</dbReference>
<dbReference type="GeneID" id="34759540"/>
<dbReference type="Gene3D" id="2.60.40.10">
    <property type="entry name" value="Immunoglobulins"/>
    <property type="match status" value="1"/>
</dbReference>
<dbReference type="EMBL" id="CP003191">
    <property type="protein sequence ID" value="AEW19830.1"/>
    <property type="molecule type" value="Genomic_DNA"/>
</dbReference>
<organism evidence="1 2">
    <name type="scientific">Tannerella forsythia (strain ATCC 43037 / JCM 10827 / CCUG 21028 A / KCTC 5666 / FDC 338)</name>
    <name type="common">Bacteroides forsythus</name>
    <dbReference type="NCBI Taxonomy" id="203275"/>
    <lineage>
        <taxon>Bacteria</taxon>
        <taxon>Pseudomonadati</taxon>
        <taxon>Bacteroidota</taxon>
        <taxon>Bacteroidia</taxon>
        <taxon>Bacteroidales</taxon>
        <taxon>Tannerellaceae</taxon>
        <taxon>Tannerella</taxon>
    </lineage>
</organism>
<dbReference type="eggNOG" id="COG0526">
    <property type="taxonomic scope" value="Bacteria"/>
</dbReference>
<proteinExistence type="predicted"/>
<dbReference type="STRING" id="203275.BFO_2709"/>
<evidence type="ECO:0000313" key="1">
    <source>
        <dbReference type="EMBL" id="AEW19830.1"/>
    </source>
</evidence>
<evidence type="ECO:0000313" key="2">
    <source>
        <dbReference type="Proteomes" id="UP000005436"/>
    </source>
</evidence>
<dbReference type="InterPro" id="IPR013783">
    <property type="entry name" value="Ig-like_fold"/>
</dbReference>